<keyword evidence="4" id="KW-1185">Reference proteome</keyword>
<reference evidence="2 4" key="2">
    <citation type="submission" date="2016-08" db="EMBL/GenBank/DDBJ databases">
        <authorList>
            <person name="Varghese N."/>
            <person name="Submissions Spin"/>
        </authorList>
    </citation>
    <scope>NUCLEOTIDE SEQUENCE [LARGE SCALE GENOMIC DNA]</scope>
    <source>
        <strain evidence="2 4">HL-109</strain>
    </source>
</reference>
<reference evidence="1 3" key="1">
    <citation type="submission" date="2015-09" db="EMBL/GenBank/DDBJ databases">
        <title>Identification and resolution of microdiversity through metagenomic sequencing of parallel consortia.</title>
        <authorList>
            <person name="Nelson W.C."/>
            <person name="Romine M.F."/>
            <person name="Lindemann S.R."/>
        </authorList>
    </citation>
    <scope>NUCLEOTIDE SEQUENCE [LARGE SCALE GENOMIC DNA]</scope>
    <source>
        <strain evidence="1">HL-109</strain>
    </source>
</reference>
<comment type="caution">
    <text evidence="1">The sequence shown here is derived from an EMBL/GenBank/DDBJ whole genome shotgun (WGS) entry which is preliminary data.</text>
</comment>
<protein>
    <submittedName>
        <fullName evidence="1">Uncharacterized protein</fullName>
    </submittedName>
</protein>
<dbReference type="Proteomes" id="UP000182800">
    <property type="component" value="Unassembled WGS sequence"/>
</dbReference>
<name>A0A0P8BPY1_9HYPH</name>
<evidence type="ECO:0000313" key="3">
    <source>
        <dbReference type="Proteomes" id="UP000050497"/>
    </source>
</evidence>
<dbReference type="RefSeq" id="WP_074444383.1">
    <property type="nucleotide sequence ID" value="NZ_FMBM01000002.1"/>
</dbReference>
<dbReference type="AlphaFoldDB" id="A0A0P8BPY1"/>
<gene>
    <name evidence="2" type="ORF">GA0071312_1424</name>
    <name evidence="1" type="ORF">HLUCCO17_05485</name>
</gene>
<dbReference type="EMBL" id="FMBM01000002">
    <property type="protein sequence ID" value="SCC80320.1"/>
    <property type="molecule type" value="Genomic_DNA"/>
</dbReference>
<evidence type="ECO:0000313" key="1">
    <source>
        <dbReference type="EMBL" id="KPQ11638.1"/>
    </source>
</evidence>
<sequence>MTNAVDEAITVFKERKDKARANWIAHRTVDSSQIMRAQSDVVLPGLAAAAKAYVGHAFVGRSFIGADPAVKKAGAKSLRFSEKTFRPVQRKTGKKSPGTNRHQYVFPDFPPAIVKAIDDEALLHGLAEYVLEEASREDIHLLITALRAVMCYDLTKNSLWDEVLKAQPSTRLYLCDPEPDSFTIDAAKAISGRVNVLVDFETEVMPGHERRVSAIIPTRFYLTTEDGVPQVMAVELHA</sequence>
<organism evidence="1 3">
    <name type="scientific">Saliniramus fredricksonii</name>
    <dbReference type="NCBI Taxonomy" id="1653334"/>
    <lineage>
        <taxon>Bacteria</taxon>
        <taxon>Pseudomonadati</taxon>
        <taxon>Pseudomonadota</taxon>
        <taxon>Alphaproteobacteria</taxon>
        <taxon>Hyphomicrobiales</taxon>
        <taxon>Salinarimonadaceae</taxon>
        <taxon>Saliniramus</taxon>
    </lineage>
</organism>
<dbReference type="EMBL" id="LJSX01000006">
    <property type="protein sequence ID" value="KPQ11638.1"/>
    <property type="molecule type" value="Genomic_DNA"/>
</dbReference>
<dbReference type="STRING" id="1653334.GA0071312_1424"/>
<evidence type="ECO:0000313" key="2">
    <source>
        <dbReference type="EMBL" id="SCC80320.1"/>
    </source>
</evidence>
<proteinExistence type="predicted"/>
<evidence type="ECO:0000313" key="4">
    <source>
        <dbReference type="Proteomes" id="UP000182800"/>
    </source>
</evidence>
<accession>A0A0P8BPY1</accession>
<dbReference type="Proteomes" id="UP000050497">
    <property type="component" value="Unassembled WGS sequence"/>
</dbReference>